<dbReference type="EMBL" id="ML994617">
    <property type="protein sequence ID" value="KAF2191413.1"/>
    <property type="molecule type" value="Genomic_DNA"/>
</dbReference>
<name>A0A6A6EK53_9PEZI</name>
<evidence type="ECO:0000313" key="2">
    <source>
        <dbReference type="EMBL" id="KAF2191413.1"/>
    </source>
</evidence>
<accession>A0A6A6EK53</accession>
<proteinExistence type="predicted"/>
<organism evidence="2 3">
    <name type="scientific">Zopfia rhizophila CBS 207.26</name>
    <dbReference type="NCBI Taxonomy" id="1314779"/>
    <lineage>
        <taxon>Eukaryota</taxon>
        <taxon>Fungi</taxon>
        <taxon>Dikarya</taxon>
        <taxon>Ascomycota</taxon>
        <taxon>Pezizomycotina</taxon>
        <taxon>Dothideomycetes</taxon>
        <taxon>Dothideomycetes incertae sedis</taxon>
        <taxon>Zopfiaceae</taxon>
        <taxon>Zopfia</taxon>
    </lineage>
</organism>
<protein>
    <submittedName>
        <fullName evidence="2">Uncharacterized protein</fullName>
    </submittedName>
</protein>
<reference evidence="2" key="1">
    <citation type="journal article" date="2020" name="Stud. Mycol.">
        <title>101 Dothideomycetes genomes: a test case for predicting lifestyles and emergence of pathogens.</title>
        <authorList>
            <person name="Haridas S."/>
            <person name="Albert R."/>
            <person name="Binder M."/>
            <person name="Bloem J."/>
            <person name="Labutti K."/>
            <person name="Salamov A."/>
            <person name="Andreopoulos B."/>
            <person name="Baker S."/>
            <person name="Barry K."/>
            <person name="Bills G."/>
            <person name="Bluhm B."/>
            <person name="Cannon C."/>
            <person name="Castanera R."/>
            <person name="Culley D."/>
            <person name="Daum C."/>
            <person name="Ezra D."/>
            <person name="Gonzalez J."/>
            <person name="Henrissat B."/>
            <person name="Kuo A."/>
            <person name="Liang C."/>
            <person name="Lipzen A."/>
            <person name="Lutzoni F."/>
            <person name="Magnuson J."/>
            <person name="Mondo S."/>
            <person name="Nolan M."/>
            <person name="Ohm R."/>
            <person name="Pangilinan J."/>
            <person name="Park H.-J."/>
            <person name="Ramirez L."/>
            <person name="Alfaro M."/>
            <person name="Sun H."/>
            <person name="Tritt A."/>
            <person name="Yoshinaga Y."/>
            <person name="Zwiers L.-H."/>
            <person name="Turgeon B."/>
            <person name="Goodwin S."/>
            <person name="Spatafora J."/>
            <person name="Crous P."/>
            <person name="Grigoriev I."/>
        </authorList>
    </citation>
    <scope>NUCLEOTIDE SEQUENCE</scope>
    <source>
        <strain evidence="2">CBS 207.26</strain>
    </source>
</reference>
<dbReference type="Proteomes" id="UP000800200">
    <property type="component" value="Unassembled WGS sequence"/>
</dbReference>
<gene>
    <name evidence="2" type="ORF">K469DRAFT_370841</name>
</gene>
<evidence type="ECO:0000256" key="1">
    <source>
        <dbReference type="SAM" id="MobiDB-lite"/>
    </source>
</evidence>
<evidence type="ECO:0000313" key="3">
    <source>
        <dbReference type="Proteomes" id="UP000800200"/>
    </source>
</evidence>
<dbReference type="AlphaFoldDB" id="A0A6A6EK53"/>
<keyword evidence="3" id="KW-1185">Reference proteome</keyword>
<sequence length="197" mass="22693">MGRTRVLLGGLRAGREDGLQAFFVGLGRCRSRRLGDVGWLGAVLELSCSRDEPQGRQSAFSSLFSADMRTQRRRRDAVEAWQRRSFGFWMRCGPRRWECRKSRRPRHGQDEGRNSSSVPLELRNARSKLRGDHGEDWEEYQSVARPLRTKTRGQSEDGRGFKWSDRDWGTGLDFSEFRQTSACWTLGSRLRAALLPL</sequence>
<feature type="region of interest" description="Disordered" evidence="1">
    <location>
        <begin position="100"/>
        <end position="121"/>
    </location>
</feature>